<evidence type="ECO:0000313" key="2">
    <source>
        <dbReference type="EMBL" id="QBI90317.1"/>
    </source>
</evidence>
<keyword evidence="1" id="KW-1133">Transmembrane helix</keyword>
<evidence type="ECO:0008006" key="3">
    <source>
        <dbReference type="Google" id="ProtNLM"/>
    </source>
</evidence>
<feature type="transmembrane region" description="Helical" evidence="1">
    <location>
        <begin position="6"/>
        <end position="24"/>
    </location>
</feature>
<protein>
    <recommendedName>
        <fullName evidence="3">Ac110</fullName>
    </recommendedName>
</protein>
<reference evidence="2" key="1">
    <citation type="submission" date="2018-07" db="EMBL/GenBank/DDBJ databases">
        <title>A new Alphabaculovirus highly virulent isolated from Trichoplusia ni (TnSNPV).</title>
        <authorList>
            <person name="Bivian-Hernandez M.D.L.A."/>
            <person name="Del Rincon-Castro M.C."/>
            <person name="Ibarra J.E."/>
        </authorList>
    </citation>
    <scope>NUCLEOTIDE SEQUENCE</scope>
    <source>
        <strain evidence="2">LBIV-4</strain>
    </source>
</reference>
<sequence length="61" mass="7266">MIIYVVLLIVVFVVFLTILVVLAVNKIQLRQMLYYQYKFIPEPLIRFVTVDRLKTYDDVSV</sequence>
<keyword evidence="1" id="KW-0472">Membrane</keyword>
<name>A0A481V9U9_9ABAC</name>
<proteinExistence type="predicted"/>
<accession>A0A481V9U9</accession>
<dbReference type="Pfam" id="PF07280">
    <property type="entry name" value="Ac110_PIF"/>
    <property type="match status" value="1"/>
</dbReference>
<dbReference type="InterPro" id="IPR009903">
    <property type="entry name" value="AcMNPV_AC110"/>
</dbReference>
<keyword evidence="1" id="KW-0812">Transmembrane</keyword>
<organism evidence="2">
    <name type="scientific">Trichoplusia ni single nucleopolyhedrovirus</name>
    <dbReference type="NCBI Taxonomy" id="332054"/>
    <lineage>
        <taxon>Viruses</taxon>
        <taxon>Viruses incertae sedis</taxon>
        <taxon>Naldaviricetes</taxon>
        <taxon>Lefavirales</taxon>
        <taxon>Baculoviridae</taxon>
        <taxon>Alphabaculovirus</taxon>
        <taxon>Alphabaculovirus trini</taxon>
    </lineage>
</organism>
<dbReference type="EMBL" id="MH577296">
    <property type="protein sequence ID" value="QBI90317.1"/>
    <property type="molecule type" value="Genomic_DNA"/>
</dbReference>
<evidence type="ECO:0000256" key="1">
    <source>
        <dbReference type="SAM" id="Phobius"/>
    </source>
</evidence>